<evidence type="ECO:0000313" key="3">
    <source>
        <dbReference type="Proteomes" id="UP001204953"/>
    </source>
</evidence>
<name>A0AAE3GX62_9CYAN</name>
<organism evidence="2 3">
    <name type="scientific">Limnofasciculus baicalensis BBK-W-15</name>
    <dbReference type="NCBI Taxonomy" id="2699891"/>
    <lineage>
        <taxon>Bacteria</taxon>
        <taxon>Bacillati</taxon>
        <taxon>Cyanobacteriota</taxon>
        <taxon>Cyanophyceae</taxon>
        <taxon>Coleofasciculales</taxon>
        <taxon>Coleofasciculaceae</taxon>
        <taxon>Limnofasciculus</taxon>
        <taxon>Limnofasciculus baicalensis</taxon>
    </lineage>
</organism>
<dbReference type="Gene3D" id="3.40.50.300">
    <property type="entry name" value="P-loop containing nucleotide triphosphate hydrolases"/>
    <property type="match status" value="1"/>
</dbReference>
<comment type="caution">
    <text evidence="2">The sequence shown here is derived from an EMBL/GenBank/DDBJ whole genome shotgun (WGS) entry which is preliminary data.</text>
</comment>
<keyword evidence="3" id="KW-1185">Reference proteome</keyword>
<protein>
    <submittedName>
        <fullName evidence="2">ATP-binding protein</fullName>
    </submittedName>
</protein>
<dbReference type="GO" id="GO:0005524">
    <property type="term" value="F:ATP binding"/>
    <property type="evidence" value="ECO:0007669"/>
    <property type="project" value="UniProtKB-KW"/>
</dbReference>
<dbReference type="PANTHER" id="PTHR43581:SF4">
    <property type="entry name" value="ATP_GTP PHOSPHATASE"/>
    <property type="match status" value="1"/>
</dbReference>
<dbReference type="GO" id="GO:0016887">
    <property type="term" value="F:ATP hydrolysis activity"/>
    <property type="evidence" value="ECO:0007669"/>
    <property type="project" value="InterPro"/>
</dbReference>
<gene>
    <name evidence="2" type="ORF">NJ959_24020</name>
</gene>
<dbReference type="SUPFAM" id="SSF52540">
    <property type="entry name" value="P-loop containing nucleoside triphosphate hydrolases"/>
    <property type="match status" value="1"/>
</dbReference>
<evidence type="ECO:0000259" key="1">
    <source>
        <dbReference type="Pfam" id="PF13304"/>
    </source>
</evidence>
<dbReference type="EMBL" id="JAMZMM010000340">
    <property type="protein sequence ID" value="MCP2731498.1"/>
    <property type="molecule type" value="Genomic_DNA"/>
</dbReference>
<dbReference type="InterPro" id="IPR027417">
    <property type="entry name" value="P-loop_NTPase"/>
</dbReference>
<feature type="domain" description="ATPase AAA-type core" evidence="1">
    <location>
        <begin position="89"/>
        <end position="208"/>
    </location>
</feature>
<dbReference type="AlphaFoldDB" id="A0AAE3GX62"/>
<keyword evidence="2" id="KW-0067">ATP-binding</keyword>
<dbReference type="InterPro" id="IPR003959">
    <property type="entry name" value="ATPase_AAA_core"/>
</dbReference>
<dbReference type="RefSeq" id="WP_254014235.1">
    <property type="nucleotide sequence ID" value="NZ_JAMZMM010000340.1"/>
</dbReference>
<dbReference type="InterPro" id="IPR051396">
    <property type="entry name" value="Bact_Antivir_Def_Nuclease"/>
</dbReference>
<dbReference type="PANTHER" id="PTHR43581">
    <property type="entry name" value="ATP/GTP PHOSPHATASE"/>
    <property type="match status" value="1"/>
</dbReference>
<sequence length="231" mass="27066">INTMEIPTAKQFLNKLSQTIFLAAPVSQVFRFVSQESRNRLFRNQSNEYDDYYSQINYAKYRMSGFFTYDFIPVSLMIEIFIAARDRDFRQAIETGEYGNSYQAILNELKLLLGNKKVNITTDFSGVNFTLEKDGETIQLYPEDLSHGELKRLSIYLWIKYRKIEDAIVLMDEIEIAFHPDWQYQIISDLKEWGATNQYILATHSYELCQALTPAHVKEIEPKLIKPQTEN</sequence>
<accession>A0AAE3GX62</accession>
<reference evidence="2" key="1">
    <citation type="submission" date="2022-06" db="EMBL/GenBank/DDBJ databases">
        <title>New cyanobacteria of genus Symplocastrum in benthos of Lake Baikal.</title>
        <authorList>
            <person name="Sorokovikova E."/>
            <person name="Tikhonova I."/>
            <person name="Krasnopeev A."/>
            <person name="Evseev P."/>
            <person name="Gladkikh A."/>
            <person name="Belykh O."/>
        </authorList>
    </citation>
    <scope>NUCLEOTIDE SEQUENCE</scope>
    <source>
        <strain evidence="2">BBK-W-15</strain>
    </source>
</reference>
<evidence type="ECO:0000313" key="2">
    <source>
        <dbReference type="EMBL" id="MCP2731498.1"/>
    </source>
</evidence>
<keyword evidence="2" id="KW-0547">Nucleotide-binding</keyword>
<proteinExistence type="predicted"/>
<dbReference type="Pfam" id="PF13304">
    <property type="entry name" value="AAA_21"/>
    <property type="match status" value="1"/>
</dbReference>
<dbReference type="Proteomes" id="UP001204953">
    <property type="component" value="Unassembled WGS sequence"/>
</dbReference>
<feature type="non-terminal residue" evidence="2">
    <location>
        <position position="1"/>
    </location>
</feature>